<reference evidence="2" key="1">
    <citation type="journal article" date="2022" name="bioRxiv">
        <title>Genomics of Preaxostyla Flagellates Illuminates Evolutionary Transitions and the Path Towards Mitochondrial Loss.</title>
        <authorList>
            <person name="Novak L.V.F."/>
            <person name="Treitli S.C."/>
            <person name="Pyrih J."/>
            <person name="Halakuc P."/>
            <person name="Pipaliya S.V."/>
            <person name="Vacek V."/>
            <person name="Brzon O."/>
            <person name="Soukal P."/>
            <person name="Eme L."/>
            <person name="Dacks J.B."/>
            <person name="Karnkowska A."/>
            <person name="Elias M."/>
            <person name="Hampl V."/>
        </authorList>
    </citation>
    <scope>NUCLEOTIDE SEQUENCE</scope>
    <source>
        <strain evidence="2">RCP-MX</strain>
    </source>
</reference>
<feature type="region of interest" description="Disordered" evidence="1">
    <location>
        <begin position="209"/>
        <end position="234"/>
    </location>
</feature>
<evidence type="ECO:0000313" key="2">
    <source>
        <dbReference type="EMBL" id="KAJ4462953.1"/>
    </source>
</evidence>
<comment type="caution">
    <text evidence="2">The sequence shown here is derived from an EMBL/GenBank/DDBJ whole genome shotgun (WGS) entry which is preliminary data.</text>
</comment>
<sequence>MNAIQRAYKPTKNQPVRMAPLRPSRCHYDPTALALTNAFRMTPVDPSHPELPLTKALVEGRFYGAPAVEPQFGTPSTPDFLRRNIKFTGMMSATSPRRLVETDSQRSPGTPLSPPSLRRPGSSYSRLSELSTRTLQTHRGAPTPPPFPRAARFADTYVSEARDEAASPLHRDWLRGEANFDREPQTLQRLCGALQGRKPVFDTFVGPTGPYRDGFDSSYPRTHKPCPPPPPKPKPNYRAFYEGKQMKRLTETSYPGMSIPHPLDPTAVGARPRPPTAPSALGRARARSVDRAPEMGAPLRIAIHPDRNWRGAR</sequence>
<organism evidence="2 3">
    <name type="scientific">Paratrimastix pyriformis</name>
    <dbReference type="NCBI Taxonomy" id="342808"/>
    <lineage>
        <taxon>Eukaryota</taxon>
        <taxon>Metamonada</taxon>
        <taxon>Preaxostyla</taxon>
        <taxon>Paratrimastigidae</taxon>
        <taxon>Paratrimastix</taxon>
    </lineage>
</organism>
<accession>A0ABQ8UVN8</accession>
<feature type="compositionally biased region" description="Pro residues" evidence="1">
    <location>
        <begin position="225"/>
        <end position="234"/>
    </location>
</feature>
<dbReference type="Proteomes" id="UP001141327">
    <property type="component" value="Unassembled WGS sequence"/>
</dbReference>
<evidence type="ECO:0000256" key="1">
    <source>
        <dbReference type="SAM" id="MobiDB-lite"/>
    </source>
</evidence>
<feature type="compositionally biased region" description="Low complexity" evidence="1">
    <location>
        <begin position="106"/>
        <end position="128"/>
    </location>
</feature>
<feature type="region of interest" description="Disordered" evidence="1">
    <location>
        <begin position="264"/>
        <end position="313"/>
    </location>
</feature>
<proteinExistence type="predicted"/>
<feature type="region of interest" description="Disordered" evidence="1">
    <location>
        <begin position="91"/>
        <end position="150"/>
    </location>
</feature>
<dbReference type="EMBL" id="JAPMOS010000001">
    <property type="protein sequence ID" value="KAJ4462953.1"/>
    <property type="molecule type" value="Genomic_DNA"/>
</dbReference>
<keyword evidence="3" id="KW-1185">Reference proteome</keyword>
<gene>
    <name evidence="2" type="ORF">PAPYR_177</name>
</gene>
<name>A0ABQ8UVN8_9EUKA</name>
<protein>
    <submittedName>
        <fullName evidence="2">Uncharacterized protein</fullName>
    </submittedName>
</protein>
<evidence type="ECO:0000313" key="3">
    <source>
        <dbReference type="Proteomes" id="UP001141327"/>
    </source>
</evidence>
<feature type="compositionally biased region" description="Basic and acidic residues" evidence="1">
    <location>
        <begin position="303"/>
        <end position="313"/>
    </location>
</feature>